<dbReference type="RefSeq" id="WP_186878711.1">
    <property type="nucleotide sequence ID" value="NZ_JACOPN010000006.1"/>
</dbReference>
<comment type="caution">
    <text evidence="2">The sequence shown here is derived from an EMBL/GenBank/DDBJ whole genome shotgun (WGS) entry which is preliminary data.</text>
</comment>
<proteinExistence type="predicted"/>
<dbReference type="EMBL" id="JACOPN010000006">
    <property type="protein sequence ID" value="MBC5717469.1"/>
    <property type="molecule type" value="Genomic_DNA"/>
</dbReference>
<name>A0A8J6IWD0_9FIRM</name>
<gene>
    <name evidence="2" type="ORF">H8S55_09075</name>
</gene>
<evidence type="ECO:0000256" key="1">
    <source>
        <dbReference type="SAM" id="MobiDB-lite"/>
    </source>
</evidence>
<accession>A0A8J6IWD0</accession>
<organism evidence="2 3">
    <name type="scientific">Flintibacter faecis</name>
    <dbReference type="NCBI Taxonomy" id="2763047"/>
    <lineage>
        <taxon>Bacteria</taxon>
        <taxon>Bacillati</taxon>
        <taxon>Bacillota</taxon>
        <taxon>Clostridia</taxon>
        <taxon>Eubacteriales</taxon>
        <taxon>Flintibacter</taxon>
    </lineage>
</organism>
<dbReference type="AlphaFoldDB" id="A0A8J6IWD0"/>
<evidence type="ECO:0000313" key="3">
    <source>
        <dbReference type="Proteomes" id="UP000602260"/>
    </source>
</evidence>
<feature type="region of interest" description="Disordered" evidence="1">
    <location>
        <begin position="79"/>
        <end position="103"/>
    </location>
</feature>
<evidence type="ECO:0000313" key="2">
    <source>
        <dbReference type="EMBL" id="MBC5717469.1"/>
    </source>
</evidence>
<protein>
    <submittedName>
        <fullName evidence="2">Uncharacterized protein</fullName>
    </submittedName>
</protein>
<keyword evidence="3" id="KW-1185">Reference proteome</keyword>
<sequence length="103" mass="11904">MKELDCVEVIVEKKVYACEGVHIGMQGWICFDESADGYWLVNFPQYGGKKDIATISVKEVDMKIIPRMDARINERIKAQFDETEDSEKKSFDDKPDDLSDYMI</sequence>
<reference evidence="2" key="1">
    <citation type="submission" date="2020-08" db="EMBL/GenBank/DDBJ databases">
        <title>Genome public.</title>
        <authorList>
            <person name="Liu C."/>
            <person name="Sun Q."/>
        </authorList>
    </citation>
    <scope>NUCLEOTIDE SEQUENCE</scope>
    <source>
        <strain evidence="2">BX5</strain>
    </source>
</reference>
<feature type="compositionally biased region" description="Basic and acidic residues" evidence="1">
    <location>
        <begin position="79"/>
        <end position="97"/>
    </location>
</feature>
<dbReference type="Proteomes" id="UP000602260">
    <property type="component" value="Unassembled WGS sequence"/>
</dbReference>